<dbReference type="Gene3D" id="1.20.1080.10">
    <property type="entry name" value="Glycerol uptake facilitator protein"/>
    <property type="match status" value="1"/>
</dbReference>
<dbReference type="PROSITE" id="PS01005">
    <property type="entry name" value="FORMATE_NITRITE_TP_1"/>
    <property type="match status" value="1"/>
</dbReference>
<sequence>MYNDTLDDLNNQARTKHGLFKSSPLRYLVAAMLAGAYVGVGSLVMYAVGEPLDQANSPMLDLITGLSFGVGLALVLIAGSELFTGNCLIFTTSALSKVTSWKDTFLVWGWSYIGNLLGAIVFSIFILFSGVFADAGANHFMMTLSEDKMTASVTELFFRAIIANWVVCLAIWTNLRVNNDAAKLFLIFILITVFIVSDMEHSVANMSLFGIALAHGGTETVTIGGFIYNMIPVTIGNIIGAGFFIASLYFYIGNKKKEEEADEEMEKSA</sequence>
<accession>A0A841PQP0</accession>
<dbReference type="Proteomes" id="UP000568839">
    <property type="component" value="Unassembled WGS sequence"/>
</dbReference>
<comment type="subcellular location">
    <subcellularLocation>
        <location evidence="1">Membrane</location>
        <topology evidence="1">Multi-pass membrane protein</topology>
    </subcellularLocation>
</comment>
<feature type="transmembrane region" description="Helical" evidence="6">
    <location>
        <begin position="112"/>
        <end position="135"/>
    </location>
</feature>
<dbReference type="InterPro" id="IPR000292">
    <property type="entry name" value="For/NO2_transpt"/>
</dbReference>
<feature type="transmembrane region" description="Helical" evidence="6">
    <location>
        <begin position="181"/>
        <end position="196"/>
    </location>
</feature>
<keyword evidence="8" id="KW-1185">Reference proteome</keyword>
<keyword evidence="2 6" id="KW-0812">Transmembrane</keyword>
<dbReference type="Pfam" id="PF01226">
    <property type="entry name" value="Form_Nir_trans"/>
    <property type="match status" value="1"/>
</dbReference>
<feature type="transmembrane region" description="Helical" evidence="6">
    <location>
        <begin position="27"/>
        <end position="48"/>
    </location>
</feature>
<evidence type="ECO:0000256" key="6">
    <source>
        <dbReference type="SAM" id="Phobius"/>
    </source>
</evidence>
<dbReference type="PROSITE" id="PS01006">
    <property type="entry name" value="FORMATE_NITRITE_TP_2"/>
    <property type="match status" value="1"/>
</dbReference>
<dbReference type="PANTHER" id="PTHR30520">
    <property type="entry name" value="FORMATE TRANSPORTER-RELATED"/>
    <property type="match status" value="1"/>
</dbReference>
<dbReference type="RefSeq" id="WP_246407248.1">
    <property type="nucleotide sequence ID" value="NZ_JACHHJ010000002.1"/>
</dbReference>
<reference evidence="7 8" key="1">
    <citation type="submission" date="2020-08" db="EMBL/GenBank/DDBJ databases">
        <title>Genomic Encyclopedia of Type Strains, Phase IV (KMG-IV): sequencing the most valuable type-strain genomes for metagenomic binning, comparative biology and taxonomic classification.</title>
        <authorList>
            <person name="Goeker M."/>
        </authorList>
    </citation>
    <scope>NUCLEOTIDE SEQUENCE [LARGE SCALE GENOMIC DNA]</scope>
    <source>
        <strain evidence="7 8">DSM 21769</strain>
    </source>
</reference>
<proteinExistence type="inferred from homology"/>
<dbReference type="EMBL" id="JACHHJ010000002">
    <property type="protein sequence ID" value="MBB6450134.1"/>
    <property type="molecule type" value="Genomic_DNA"/>
</dbReference>
<dbReference type="GO" id="GO:0005886">
    <property type="term" value="C:plasma membrane"/>
    <property type="evidence" value="ECO:0007669"/>
    <property type="project" value="TreeGrafter"/>
</dbReference>
<evidence type="ECO:0000256" key="3">
    <source>
        <dbReference type="ARBA" id="ARBA00022989"/>
    </source>
</evidence>
<protein>
    <submittedName>
        <fullName evidence="7">Nitrite transporter NirC</fullName>
    </submittedName>
</protein>
<feature type="transmembrane region" description="Helical" evidence="6">
    <location>
        <begin position="156"/>
        <end position="175"/>
    </location>
</feature>
<evidence type="ECO:0000313" key="7">
    <source>
        <dbReference type="EMBL" id="MBB6450134.1"/>
    </source>
</evidence>
<keyword evidence="3 6" id="KW-1133">Transmembrane helix</keyword>
<comment type="similarity">
    <text evidence="5">Belongs to the FNT transporter (TC 1.A.16) family.</text>
</comment>
<evidence type="ECO:0000256" key="2">
    <source>
        <dbReference type="ARBA" id="ARBA00022692"/>
    </source>
</evidence>
<organism evidence="7 8">
    <name type="scientific">Geomicrobium halophilum</name>
    <dbReference type="NCBI Taxonomy" id="549000"/>
    <lineage>
        <taxon>Bacteria</taxon>
        <taxon>Bacillati</taxon>
        <taxon>Bacillota</taxon>
        <taxon>Bacilli</taxon>
        <taxon>Bacillales</taxon>
        <taxon>Geomicrobium</taxon>
    </lineage>
</organism>
<dbReference type="InterPro" id="IPR024002">
    <property type="entry name" value="For/NO2_transpt_CS"/>
</dbReference>
<feature type="transmembrane region" description="Helical" evidence="6">
    <location>
        <begin position="234"/>
        <end position="252"/>
    </location>
</feature>
<dbReference type="PANTHER" id="PTHR30520:SF8">
    <property type="entry name" value="NITRITE TRANSPORTER NIRC"/>
    <property type="match status" value="1"/>
</dbReference>
<name>A0A841PQP0_9BACL</name>
<keyword evidence="4 6" id="KW-0472">Membrane</keyword>
<gene>
    <name evidence="7" type="ORF">HNR44_002112</name>
</gene>
<evidence type="ECO:0000256" key="4">
    <source>
        <dbReference type="ARBA" id="ARBA00023136"/>
    </source>
</evidence>
<dbReference type="AlphaFoldDB" id="A0A841PQP0"/>
<dbReference type="GO" id="GO:0015499">
    <property type="term" value="F:formate transmembrane transporter activity"/>
    <property type="evidence" value="ECO:0007669"/>
    <property type="project" value="TreeGrafter"/>
</dbReference>
<evidence type="ECO:0000313" key="8">
    <source>
        <dbReference type="Proteomes" id="UP000568839"/>
    </source>
</evidence>
<dbReference type="InterPro" id="IPR023271">
    <property type="entry name" value="Aquaporin-like"/>
</dbReference>
<comment type="caution">
    <text evidence="7">The sequence shown here is derived from an EMBL/GenBank/DDBJ whole genome shotgun (WGS) entry which is preliminary data.</text>
</comment>
<evidence type="ECO:0000256" key="5">
    <source>
        <dbReference type="ARBA" id="ARBA00049660"/>
    </source>
</evidence>
<evidence type="ECO:0000256" key="1">
    <source>
        <dbReference type="ARBA" id="ARBA00004141"/>
    </source>
</evidence>